<evidence type="ECO:0000256" key="2">
    <source>
        <dbReference type="ARBA" id="ARBA00022536"/>
    </source>
</evidence>
<evidence type="ECO:0000256" key="5">
    <source>
        <dbReference type="ARBA" id="ARBA00022692"/>
    </source>
</evidence>
<evidence type="ECO:0000313" key="21">
    <source>
        <dbReference type="Proteomes" id="UP000005207"/>
    </source>
</evidence>
<dbReference type="PANTHER" id="PTHR14789:SF4">
    <property type="entry name" value="ENDOSIALIN"/>
    <property type="match status" value="1"/>
</dbReference>
<dbReference type="GO" id="GO:0031012">
    <property type="term" value="C:extracellular matrix"/>
    <property type="evidence" value="ECO:0007669"/>
    <property type="project" value="TreeGrafter"/>
</dbReference>
<dbReference type="GO" id="GO:1990430">
    <property type="term" value="F:extracellular matrix protein binding"/>
    <property type="evidence" value="ECO:0007669"/>
    <property type="project" value="TreeGrafter"/>
</dbReference>
<evidence type="ECO:0000256" key="9">
    <source>
        <dbReference type="ARBA" id="ARBA00022989"/>
    </source>
</evidence>
<keyword evidence="7" id="KW-0430">Lectin</keyword>
<dbReference type="PANTHER" id="PTHR14789">
    <property type="entry name" value="CHONDROLECTIN VARIANT CHODLFDELTAE"/>
    <property type="match status" value="1"/>
</dbReference>
<dbReference type="HOGENOM" id="CLU_027075_1_0_1"/>
<evidence type="ECO:0000256" key="11">
    <source>
        <dbReference type="ARBA" id="ARBA00023157"/>
    </source>
</evidence>
<dbReference type="InterPro" id="IPR009030">
    <property type="entry name" value="Growth_fac_rcpt_cys_sf"/>
</dbReference>
<dbReference type="CTD" id="323364"/>
<protein>
    <submittedName>
        <fullName evidence="20">CD248 molecule, endosialin a</fullName>
    </submittedName>
</protein>
<keyword evidence="5 16" id="KW-0812">Transmembrane</keyword>
<dbReference type="SMART" id="SM00034">
    <property type="entry name" value="CLECT"/>
    <property type="match status" value="1"/>
</dbReference>
<feature type="domain" description="C-type lectin" evidence="19">
    <location>
        <begin position="37"/>
        <end position="164"/>
    </location>
</feature>
<dbReference type="SMART" id="SM00179">
    <property type="entry name" value="EGF_CA"/>
    <property type="match status" value="3"/>
</dbReference>
<dbReference type="InterPro" id="IPR026823">
    <property type="entry name" value="cEGF"/>
</dbReference>
<dbReference type="OMA" id="AHDKQGA"/>
<dbReference type="GO" id="GO:0045088">
    <property type="term" value="P:regulation of innate immune response"/>
    <property type="evidence" value="ECO:0007669"/>
    <property type="project" value="Ensembl"/>
</dbReference>
<dbReference type="GeneID" id="100696056"/>
<dbReference type="GeneTree" id="ENSGT00940000156996"/>
<reference evidence="20" key="3">
    <citation type="submission" date="2025-09" db="UniProtKB">
        <authorList>
            <consortium name="Ensembl"/>
        </authorList>
    </citation>
    <scope>IDENTIFICATION</scope>
</reference>
<dbReference type="SUPFAM" id="SSF56436">
    <property type="entry name" value="C-type lectin-like"/>
    <property type="match status" value="1"/>
</dbReference>
<feature type="region of interest" description="Disordered" evidence="15">
    <location>
        <begin position="488"/>
        <end position="516"/>
    </location>
</feature>
<keyword evidence="3" id="KW-0597">Phosphoprotein</keyword>
<feature type="signal peptide" evidence="17">
    <location>
        <begin position="1"/>
        <end position="26"/>
    </location>
</feature>
<evidence type="ECO:0000259" key="19">
    <source>
        <dbReference type="PROSITE" id="PS50041"/>
    </source>
</evidence>
<evidence type="ECO:0000313" key="20">
    <source>
        <dbReference type="Ensembl" id="ENSONIP00000002589.2"/>
    </source>
</evidence>
<dbReference type="FunFam" id="2.10.25.10:FF:000009">
    <property type="entry name" value="Low-density lipoprotein receptor isoform 1"/>
    <property type="match status" value="1"/>
</dbReference>
<dbReference type="Pfam" id="PF00059">
    <property type="entry name" value="Lectin_C"/>
    <property type="match status" value="1"/>
</dbReference>
<dbReference type="Pfam" id="PF12662">
    <property type="entry name" value="cEGF"/>
    <property type="match status" value="1"/>
</dbReference>
<keyword evidence="2 14" id="KW-0245">EGF-like domain</keyword>
<reference evidence="20" key="2">
    <citation type="submission" date="2025-08" db="UniProtKB">
        <authorList>
            <consortium name="Ensembl"/>
        </authorList>
    </citation>
    <scope>IDENTIFICATION</scope>
</reference>
<gene>
    <name evidence="20" type="primary">cd248a</name>
</gene>
<dbReference type="GO" id="GO:0030246">
    <property type="term" value="F:carbohydrate binding"/>
    <property type="evidence" value="ECO:0007669"/>
    <property type="project" value="UniProtKB-KW"/>
</dbReference>
<feature type="region of interest" description="Disordered" evidence="15">
    <location>
        <begin position="633"/>
        <end position="656"/>
    </location>
</feature>
<dbReference type="FunFam" id="2.10.25.10:FF:000406">
    <property type="entry name" value="CD248 molecule"/>
    <property type="match status" value="1"/>
</dbReference>
<feature type="chain" id="PRO_5025355654" evidence="17">
    <location>
        <begin position="27"/>
        <end position="727"/>
    </location>
</feature>
<dbReference type="InterPro" id="IPR000152">
    <property type="entry name" value="EGF-type_Asp/Asn_hydroxyl_site"/>
</dbReference>
<keyword evidence="10 16" id="KW-0472">Membrane</keyword>
<dbReference type="Gene3D" id="2.10.25.10">
    <property type="entry name" value="Laminin"/>
    <property type="match status" value="4"/>
</dbReference>
<dbReference type="PROSITE" id="PS00010">
    <property type="entry name" value="ASX_HYDROXYL"/>
    <property type="match status" value="1"/>
</dbReference>
<feature type="domain" description="EGF-like" evidence="18">
    <location>
        <begin position="292"/>
        <end position="329"/>
    </location>
</feature>
<dbReference type="AlphaFoldDB" id="I3J149"/>
<dbReference type="Pfam" id="PF07645">
    <property type="entry name" value="EGF_CA"/>
    <property type="match status" value="2"/>
</dbReference>
<feature type="transmembrane region" description="Helical" evidence="16">
    <location>
        <begin position="663"/>
        <end position="688"/>
    </location>
</feature>
<evidence type="ECO:0000256" key="14">
    <source>
        <dbReference type="PROSITE-ProRule" id="PRU00076"/>
    </source>
</evidence>
<keyword evidence="4" id="KW-0254">Endocytosis</keyword>
<dbReference type="InterPro" id="IPR018097">
    <property type="entry name" value="EGF_Ca-bd_CS"/>
</dbReference>
<dbReference type="InterPro" id="IPR001881">
    <property type="entry name" value="EGF-like_Ca-bd_dom"/>
</dbReference>
<keyword evidence="8" id="KW-0677">Repeat</keyword>
<evidence type="ECO:0000259" key="18">
    <source>
        <dbReference type="PROSITE" id="PS50026"/>
    </source>
</evidence>
<dbReference type="GO" id="GO:0005509">
    <property type="term" value="F:calcium ion binding"/>
    <property type="evidence" value="ECO:0007669"/>
    <property type="project" value="InterPro"/>
</dbReference>
<dbReference type="FunCoup" id="I3J149">
    <property type="interactions" value="782"/>
</dbReference>
<evidence type="ECO:0000256" key="13">
    <source>
        <dbReference type="ARBA" id="ARBA00023180"/>
    </source>
</evidence>
<keyword evidence="9 16" id="KW-1133">Transmembrane helix</keyword>
<dbReference type="InterPro" id="IPR000742">
    <property type="entry name" value="EGF"/>
</dbReference>
<feature type="compositionally biased region" description="Acidic residues" evidence="15">
    <location>
        <begin position="645"/>
        <end position="654"/>
    </location>
</feature>
<evidence type="ECO:0000256" key="4">
    <source>
        <dbReference type="ARBA" id="ARBA00022583"/>
    </source>
</evidence>
<organism evidence="20 21">
    <name type="scientific">Oreochromis niloticus</name>
    <name type="common">Nile tilapia</name>
    <name type="synonym">Tilapia nilotica</name>
    <dbReference type="NCBI Taxonomy" id="8128"/>
    <lineage>
        <taxon>Eukaryota</taxon>
        <taxon>Metazoa</taxon>
        <taxon>Chordata</taxon>
        <taxon>Craniata</taxon>
        <taxon>Vertebrata</taxon>
        <taxon>Euteleostomi</taxon>
        <taxon>Actinopterygii</taxon>
        <taxon>Neopterygii</taxon>
        <taxon>Teleostei</taxon>
        <taxon>Neoteleostei</taxon>
        <taxon>Acanthomorphata</taxon>
        <taxon>Ovalentaria</taxon>
        <taxon>Cichlomorphae</taxon>
        <taxon>Cichliformes</taxon>
        <taxon>Cichlidae</taxon>
        <taxon>African cichlids</taxon>
        <taxon>Pseudocrenilabrinae</taxon>
        <taxon>Oreochromini</taxon>
        <taxon>Oreochromis</taxon>
    </lineage>
</organism>
<proteinExistence type="predicted"/>
<evidence type="ECO:0000256" key="16">
    <source>
        <dbReference type="SAM" id="Phobius"/>
    </source>
</evidence>
<dbReference type="OrthoDB" id="10045365at2759"/>
<evidence type="ECO:0000256" key="10">
    <source>
        <dbReference type="ARBA" id="ARBA00023136"/>
    </source>
</evidence>
<dbReference type="RefSeq" id="XP_013122814.1">
    <property type="nucleotide sequence ID" value="XM_013267360.3"/>
</dbReference>
<dbReference type="InParanoid" id="I3J149"/>
<dbReference type="InterPro" id="IPR049883">
    <property type="entry name" value="NOTCH1_EGF-like"/>
</dbReference>
<evidence type="ECO:0000256" key="15">
    <source>
        <dbReference type="SAM" id="MobiDB-lite"/>
    </source>
</evidence>
<dbReference type="Gene3D" id="3.10.100.10">
    <property type="entry name" value="Mannose-Binding Protein A, subunit A"/>
    <property type="match status" value="1"/>
</dbReference>
<feature type="domain" description="EGF-like" evidence="18">
    <location>
        <begin position="330"/>
        <end position="369"/>
    </location>
</feature>
<evidence type="ECO:0000256" key="12">
    <source>
        <dbReference type="ARBA" id="ARBA00023170"/>
    </source>
</evidence>
<dbReference type="GO" id="GO:0009897">
    <property type="term" value="C:external side of plasma membrane"/>
    <property type="evidence" value="ECO:0007669"/>
    <property type="project" value="TreeGrafter"/>
</dbReference>
<evidence type="ECO:0000256" key="8">
    <source>
        <dbReference type="ARBA" id="ARBA00022737"/>
    </source>
</evidence>
<dbReference type="InterPro" id="IPR051505">
    <property type="entry name" value="C-type_lectin_domain"/>
</dbReference>
<evidence type="ECO:0000256" key="7">
    <source>
        <dbReference type="ARBA" id="ARBA00022734"/>
    </source>
</evidence>
<dbReference type="GO" id="GO:0050840">
    <property type="term" value="F:extracellular matrix binding"/>
    <property type="evidence" value="ECO:0007669"/>
    <property type="project" value="TreeGrafter"/>
</dbReference>
<dbReference type="GO" id="GO:0006897">
    <property type="term" value="P:endocytosis"/>
    <property type="evidence" value="ECO:0007669"/>
    <property type="project" value="UniProtKB-KW"/>
</dbReference>
<evidence type="ECO:0000256" key="1">
    <source>
        <dbReference type="ARBA" id="ARBA00004479"/>
    </source>
</evidence>
<keyword evidence="13" id="KW-0325">Glycoprotein</keyword>
<dbReference type="PROSITE" id="PS01186">
    <property type="entry name" value="EGF_2"/>
    <property type="match status" value="2"/>
</dbReference>
<dbReference type="Proteomes" id="UP000005207">
    <property type="component" value="Linkage group LG3"/>
</dbReference>
<name>I3J149_ORENI</name>
<dbReference type="eggNOG" id="ENOG502QQKI">
    <property type="taxonomic scope" value="Eukaryota"/>
</dbReference>
<keyword evidence="6 17" id="KW-0732">Signal</keyword>
<dbReference type="InterPro" id="IPR016187">
    <property type="entry name" value="CTDL_fold"/>
</dbReference>
<dbReference type="FunFam" id="2.10.25.10:FF:000240">
    <property type="entry name" value="Vitamin K-dependent protein S"/>
    <property type="match status" value="1"/>
</dbReference>
<dbReference type="KEGG" id="onl:100696056"/>
<dbReference type="CDD" id="cd03600">
    <property type="entry name" value="CLECT_thrombomodulin_like"/>
    <property type="match status" value="1"/>
</dbReference>
<comment type="caution">
    <text evidence="14">Lacks conserved residue(s) required for the propagation of feature annotation.</text>
</comment>
<accession>I3J149</accession>
<keyword evidence="11" id="KW-1015">Disulfide bond</keyword>
<comment type="subcellular location">
    <subcellularLocation>
        <location evidence="1">Membrane</location>
        <topology evidence="1">Single-pass type I membrane protein</topology>
    </subcellularLocation>
</comment>
<dbReference type="PROSITE" id="PS50041">
    <property type="entry name" value="C_TYPE_LECTIN_2"/>
    <property type="match status" value="1"/>
</dbReference>
<dbReference type="PROSITE" id="PS01187">
    <property type="entry name" value="EGF_CA"/>
    <property type="match status" value="2"/>
</dbReference>
<sequence length="727" mass="80861">MGSLVSSALLLTSLLALLFGFSSVLAQNLRQRDALCNTDGCFVVYFQRKTFLESWKACKEKDGNLATIKRKVDATAIATLFSTVDLRHSRTTVQVWFGLQRQPRQCATSPRLRGFSWTTGDQDTEYTDWQKPDSPDSCSVPRCVFMGYSTEDQDNNFKWIDSACAVSADGYLCHYAYAGMCPPLWSEGEGNVTYTTPFNLVSTLLTHVPVGSVATVRCPSGAKEEKTVSCMTREDGSVGWTKESPLCSHFSISRNLCEKDNDQMTIMPDYGQFYCECADGYMLAPDERTCLDVDECLGSPCEQICVNALGTFECQCHEGYYINDKGECEDIDECINDPCEHACENTPGSHICHCHLGYSLVPEHPSQCQDINECEIPGTCEQMCVNYEGGFECYCSEGFELMSDNYSCEEREEGDDRYAVTPPFPWVTGQAGPLWDYDWNPEQRHTDWSTHEEESLNWLTESTRVLNSDVIWATSAPLEKLFSDSVLDPLTQGTDEDEEEAVERADWSNGGQRSQSELKVLSPTAYNTPHLLSSSATPDSYKEDAGEATTALPLYLTSTISDGAWNWQAALVTSSKIPLDSVTDMPKESGYHKEPEGETQRNLLRENFQFTEAELSKEEMTFVEFTPSQNLAFPTGLASSQPPPTEDEGGDDSSDSVQKKGSIWLMVGLFIPICIFIVVMVALGFVYCNRYRVTAHDKNTADCYHWISGSHDKQGAPDPSAGVQSCV</sequence>
<evidence type="ECO:0000256" key="17">
    <source>
        <dbReference type="SAM" id="SignalP"/>
    </source>
</evidence>
<dbReference type="GO" id="GO:0016477">
    <property type="term" value="P:cell migration"/>
    <property type="evidence" value="ECO:0007669"/>
    <property type="project" value="TreeGrafter"/>
</dbReference>
<keyword evidence="21" id="KW-1185">Reference proteome</keyword>
<dbReference type="GO" id="GO:0032496">
    <property type="term" value="P:response to lipopolysaccharide"/>
    <property type="evidence" value="ECO:0007669"/>
    <property type="project" value="Ensembl"/>
</dbReference>
<dbReference type="PROSITE" id="PS50026">
    <property type="entry name" value="EGF_3"/>
    <property type="match status" value="2"/>
</dbReference>
<dbReference type="CDD" id="cd00054">
    <property type="entry name" value="EGF_CA"/>
    <property type="match status" value="3"/>
</dbReference>
<dbReference type="SMART" id="SM00181">
    <property type="entry name" value="EGF"/>
    <property type="match status" value="4"/>
</dbReference>
<evidence type="ECO:0000256" key="6">
    <source>
        <dbReference type="ARBA" id="ARBA00022729"/>
    </source>
</evidence>
<keyword evidence="12" id="KW-0675">Receptor</keyword>
<evidence type="ECO:0000256" key="3">
    <source>
        <dbReference type="ARBA" id="ARBA00022553"/>
    </source>
</evidence>
<dbReference type="InterPro" id="IPR001304">
    <property type="entry name" value="C-type_lectin-like"/>
</dbReference>
<reference evidence="21" key="1">
    <citation type="submission" date="2012-01" db="EMBL/GenBank/DDBJ databases">
        <title>The Genome Sequence of Oreochromis niloticus (Nile Tilapia).</title>
        <authorList>
            <consortium name="Broad Institute Genome Assembly Team"/>
            <consortium name="Broad Institute Sequencing Platform"/>
            <person name="Di Palma F."/>
            <person name="Johnson J."/>
            <person name="Lander E.S."/>
            <person name="Lindblad-Toh K."/>
        </authorList>
    </citation>
    <scope>NUCLEOTIDE SEQUENCE [LARGE SCALE GENOMIC DNA]</scope>
</reference>
<dbReference type="Ensembl" id="ENSONIT00000002590.2">
    <property type="protein sequence ID" value="ENSONIP00000002589.2"/>
    <property type="gene ID" value="ENSONIG00000002076.2"/>
</dbReference>
<dbReference type="SUPFAM" id="SSF57184">
    <property type="entry name" value="Growth factor receptor domain"/>
    <property type="match status" value="1"/>
</dbReference>
<dbReference type="InterPro" id="IPR016186">
    <property type="entry name" value="C-type_lectin-like/link_sf"/>
</dbReference>
<dbReference type="SUPFAM" id="SSF57196">
    <property type="entry name" value="EGF/Laminin"/>
    <property type="match status" value="1"/>
</dbReference>